<evidence type="ECO:0000313" key="1">
    <source>
        <dbReference type="EMBL" id="SMX53083.1"/>
    </source>
</evidence>
<organism evidence="1 2">
    <name type="scientific">Candidatus Brevifilum fermentans</name>
    <dbReference type="NCBI Taxonomy" id="1986204"/>
    <lineage>
        <taxon>Bacteria</taxon>
        <taxon>Bacillati</taxon>
        <taxon>Chloroflexota</taxon>
        <taxon>Anaerolineae</taxon>
        <taxon>Anaerolineales</taxon>
        <taxon>Anaerolineaceae</taxon>
        <taxon>Candidatus Brevifilum</taxon>
    </lineage>
</organism>
<sequence length="28" mass="3392">MKLKIPFLETIRTVTGLVDYLLKDREWL</sequence>
<dbReference type="AlphaFoldDB" id="A0A1Y6K099"/>
<protein>
    <submittedName>
        <fullName evidence="1">Uncharacterized protein</fullName>
    </submittedName>
</protein>
<name>A0A1Y6K099_9CHLR</name>
<reference evidence="2" key="1">
    <citation type="submission" date="2017-05" db="EMBL/GenBank/DDBJ databases">
        <authorList>
            <person name="Kirkegaard R."/>
            <person name="Mcilroy J S."/>
        </authorList>
    </citation>
    <scope>NUCLEOTIDE SEQUENCE [LARGE SCALE GENOMIC DNA]</scope>
</reference>
<dbReference type="EMBL" id="LT859958">
    <property type="protein sequence ID" value="SMX53083.1"/>
    <property type="molecule type" value="Genomic_DNA"/>
</dbReference>
<accession>A0A1Y6K099</accession>
<proteinExistence type="predicted"/>
<gene>
    <name evidence="1" type="ORF">CFX1CAM_0017</name>
</gene>
<evidence type="ECO:0000313" key="2">
    <source>
        <dbReference type="Proteomes" id="UP000195514"/>
    </source>
</evidence>
<dbReference type="KEGG" id="abat:CFX1CAM_0017"/>
<keyword evidence="2" id="KW-1185">Reference proteome</keyword>
<dbReference type="Proteomes" id="UP000195514">
    <property type="component" value="Chromosome I"/>
</dbReference>